<comment type="caution">
    <text evidence="3">The sequence shown here is derived from an EMBL/GenBank/DDBJ whole genome shotgun (WGS) entry which is preliminary data.</text>
</comment>
<evidence type="ECO:0000313" key="3">
    <source>
        <dbReference type="EMBL" id="CAH0990033.1"/>
    </source>
</evidence>
<accession>A0ABM9AAQ2</accession>
<sequence length="200" mass="22148">MLSDLKKDAELSTDYYQQNAATLNQQYHGMAAEQVHANWLHKLPAKPGRALDIGAGNGRDAAWLAKQGWQVTAIEPSSALAEYGRQHCQGLGVDWRSDHLPALTSLDQTTQPYDLILASAVWMHLTPNEQTQALQRLQQLLTPQGMIVISWRNQADDTARQFYPVDVAQFGDAELLASNDQGGRNGVEWRCVVVTNKGNP</sequence>
<gene>
    <name evidence="3" type="primary">cmoM_1</name>
    <name evidence="3" type="ORF">SIN8267_00116</name>
</gene>
<protein>
    <submittedName>
        <fullName evidence="3">tRNA 5-carboxymethoxyuridine methyltransferase</fullName>
        <ecNumber evidence="3">2.1.1.-</ecNumber>
    </submittedName>
</protein>
<evidence type="ECO:0000313" key="4">
    <source>
        <dbReference type="Proteomes" id="UP000838100"/>
    </source>
</evidence>
<dbReference type="EMBL" id="CAKLPX010000001">
    <property type="protein sequence ID" value="CAH0990033.1"/>
    <property type="molecule type" value="Genomic_DNA"/>
</dbReference>
<dbReference type="PANTHER" id="PTHR43861">
    <property type="entry name" value="TRANS-ACONITATE 2-METHYLTRANSFERASE-RELATED"/>
    <property type="match status" value="1"/>
</dbReference>
<dbReference type="InterPro" id="IPR041698">
    <property type="entry name" value="Methyltransf_25"/>
</dbReference>
<dbReference type="Proteomes" id="UP000838100">
    <property type="component" value="Unassembled WGS sequence"/>
</dbReference>
<dbReference type="GO" id="GO:0008168">
    <property type="term" value="F:methyltransferase activity"/>
    <property type="evidence" value="ECO:0007669"/>
    <property type="project" value="UniProtKB-KW"/>
</dbReference>
<keyword evidence="1 3" id="KW-0808">Transferase</keyword>
<proteinExistence type="predicted"/>
<keyword evidence="4" id="KW-1185">Reference proteome</keyword>
<reference evidence="3" key="1">
    <citation type="submission" date="2021-12" db="EMBL/GenBank/DDBJ databases">
        <authorList>
            <person name="Rodrigo-Torres L."/>
            <person name="Arahal R. D."/>
            <person name="Lucena T."/>
        </authorList>
    </citation>
    <scope>NUCLEOTIDE SEQUENCE</scope>
    <source>
        <strain evidence="3">CECT 8267</strain>
    </source>
</reference>
<dbReference type="CDD" id="cd02440">
    <property type="entry name" value="AdoMet_MTases"/>
    <property type="match status" value="1"/>
</dbReference>
<dbReference type="Gene3D" id="3.40.50.150">
    <property type="entry name" value="Vaccinia Virus protein VP39"/>
    <property type="match status" value="1"/>
</dbReference>
<dbReference type="Pfam" id="PF13649">
    <property type="entry name" value="Methyltransf_25"/>
    <property type="match status" value="1"/>
</dbReference>
<dbReference type="SUPFAM" id="SSF53335">
    <property type="entry name" value="S-adenosyl-L-methionine-dependent methyltransferases"/>
    <property type="match status" value="1"/>
</dbReference>
<organism evidence="3 4">
    <name type="scientific">Sinobacterium norvegicum</name>
    <dbReference type="NCBI Taxonomy" id="1641715"/>
    <lineage>
        <taxon>Bacteria</taxon>
        <taxon>Pseudomonadati</taxon>
        <taxon>Pseudomonadota</taxon>
        <taxon>Gammaproteobacteria</taxon>
        <taxon>Cellvibrionales</taxon>
        <taxon>Spongiibacteraceae</taxon>
        <taxon>Sinobacterium</taxon>
    </lineage>
</organism>
<dbReference type="GO" id="GO:0032259">
    <property type="term" value="P:methylation"/>
    <property type="evidence" value="ECO:0007669"/>
    <property type="project" value="UniProtKB-KW"/>
</dbReference>
<keyword evidence="3" id="KW-0489">Methyltransferase</keyword>
<name>A0ABM9AAQ2_9GAMM</name>
<dbReference type="InterPro" id="IPR029063">
    <property type="entry name" value="SAM-dependent_MTases_sf"/>
</dbReference>
<dbReference type="EC" id="2.1.1.-" evidence="3"/>
<evidence type="ECO:0000259" key="2">
    <source>
        <dbReference type="Pfam" id="PF13649"/>
    </source>
</evidence>
<evidence type="ECO:0000256" key="1">
    <source>
        <dbReference type="ARBA" id="ARBA00022679"/>
    </source>
</evidence>
<feature type="domain" description="Methyltransferase" evidence="2">
    <location>
        <begin position="51"/>
        <end position="145"/>
    </location>
</feature>